<keyword evidence="4" id="KW-0378">Hydrolase</keyword>
<dbReference type="EMBL" id="JABBWK010000021">
    <property type="protein sequence ID" value="KAG1901496.1"/>
    <property type="molecule type" value="Genomic_DNA"/>
</dbReference>
<sequence length="92" mass="10456">EPGLNPYDARIKCDREKDGPLCYHQMGWIETFMNDPEVKATLGMNPQRKFESCNMAVNQAFMLQSDSMRNTPLLLTDMINDGVRLLIYAGNA</sequence>
<feature type="non-terminal residue" evidence="6">
    <location>
        <position position="92"/>
    </location>
</feature>
<evidence type="ECO:0000313" key="6">
    <source>
        <dbReference type="EMBL" id="KAG1901496.1"/>
    </source>
</evidence>
<dbReference type="GeneID" id="64667621"/>
<dbReference type="AlphaFoldDB" id="A0AAD4HMC5"/>
<keyword evidence="7" id="KW-1185">Reference proteome</keyword>
<keyword evidence="3" id="KW-0645">Protease</keyword>
<protein>
    <submittedName>
        <fullName evidence="6">Uncharacterized protein</fullName>
    </submittedName>
</protein>
<comment type="similarity">
    <text evidence="1">Belongs to the peptidase S10 family.</text>
</comment>
<evidence type="ECO:0000256" key="5">
    <source>
        <dbReference type="ARBA" id="ARBA00023180"/>
    </source>
</evidence>
<organism evidence="6 7">
    <name type="scientific">Suillus fuscotomentosus</name>
    <dbReference type="NCBI Taxonomy" id="1912939"/>
    <lineage>
        <taxon>Eukaryota</taxon>
        <taxon>Fungi</taxon>
        <taxon>Dikarya</taxon>
        <taxon>Basidiomycota</taxon>
        <taxon>Agaricomycotina</taxon>
        <taxon>Agaricomycetes</taxon>
        <taxon>Agaricomycetidae</taxon>
        <taxon>Boletales</taxon>
        <taxon>Suillineae</taxon>
        <taxon>Suillaceae</taxon>
        <taxon>Suillus</taxon>
    </lineage>
</organism>
<feature type="non-terminal residue" evidence="6">
    <location>
        <position position="1"/>
    </location>
</feature>
<gene>
    <name evidence="6" type="ORF">F5891DRAFT_892976</name>
</gene>
<evidence type="ECO:0000256" key="2">
    <source>
        <dbReference type="ARBA" id="ARBA00022645"/>
    </source>
</evidence>
<keyword evidence="5" id="KW-0325">Glycoprotein</keyword>
<keyword evidence="2" id="KW-0121">Carboxypeptidase</keyword>
<reference evidence="6" key="1">
    <citation type="journal article" date="2020" name="New Phytol.">
        <title>Comparative genomics reveals dynamic genome evolution in host specialist ectomycorrhizal fungi.</title>
        <authorList>
            <person name="Lofgren L.A."/>
            <person name="Nguyen N.H."/>
            <person name="Vilgalys R."/>
            <person name="Ruytinx J."/>
            <person name="Liao H.L."/>
            <person name="Branco S."/>
            <person name="Kuo A."/>
            <person name="LaButti K."/>
            <person name="Lipzen A."/>
            <person name="Andreopoulos W."/>
            <person name="Pangilinan J."/>
            <person name="Riley R."/>
            <person name="Hundley H."/>
            <person name="Na H."/>
            <person name="Barry K."/>
            <person name="Grigoriev I.V."/>
            <person name="Stajich J.E."/>
            <person name="Kennedy P.G."/>
        </authorList>
    </citation>
    <scope>NUCLEOTIDE SEQUENCE</scope>
    <source>
        <strain evidence="6">FC203</strain>
    </source>
</reference>
<dbReference type="Gene3D" id="3.40.50.1820">
    <property type="entry name" value="alpha/beta hydrolase"/>
    <property type="match status" value="1"/>
</dbReference>
<dbReference type="InterPro" id="IPR001563">
    <property type="entry name" value="Peptidase_S10"/>
</dbReference>
<evidence type="ECO:0000256" key="3">
    <source>
        <dbReference type="ARBA" id="ARBA00022670"/>
    </source>
</evidence>
<evidence type="ECO:0000313" key="7">
    <source>
        <dbReference type="Proteomes" id="UP001195769"/>
    </source>
</evidence>
<dbReference type="Proteomes" id="UP001195769">
    <property type="component" value="Unassembled WGS sequence"/>
</dbReference>
<comment type="caution">
    <text evidence="6">The sequence shown here is derived from an EMBL/GenBank/DDBJ whole genome shotgun (WGS) entry which is preliminary data.</text>
</comment>
<dbReference type="Pfam" id="PF00450">
    <property type="entry name" value="Peptidase_S10"/>
    <property type="match status" value="1"/>
</dbReference>
<evidence type="ECO:0000256" key="1">
    <source>
        <dbReference type="ARBA" id="ARBA00009431"/>
    </source>
</evidence>
<proteinExistence type="inferred from homology"/>
<dbReference type="GO" id="GO:0006508">
    <property type="term" value="P:proteolysis"/>
    <property type="evidence" value="ECO:0007669"/>
    <property type="project" value="UniProtKB-KW"/>
</dbReference>
<dbReference type="RefSeq" id="XP_041227071.1">
    <property type="nucleotide sequence ID" value="XM_041373323.1"/>
</dbReference>
<dbReference type="InterPro" id="IPR029058">
    <property type="entry name" value="AB_hydrolase_fold"/>
</dbReference>
<dbReference type="GO" id="GO:0004185">
    <property type="term" value="F:serine-type carboxypeptidase activity"/>
    <property type="evidence" value="ECO:0007669"/>
    <property type="project" value="InterPro"/>
</dbReference>
<evidence type="ECO:0000256" key="4">
    <source>
        <dbReference type="ARBA" id="ARBA00022801"/>
    </source>
</evidence>
<accession>A0AAD4HMC5</accession>
<name>A0AAD4HMC5_9AGAM</name>
<dbReference type="SUPFAM" id="SSF53474">
    <property type="entry name" value="alpha/beta-Hydrolases"/>
    <property type="match status" value="1"/>
</dbReference>